<protein>
    <submittedName>
        <fullName evidence="1">Uncharacterized protein</fullName>
    </submittedName>
</protein>
<dbReference type="EMBL" id="JWJD01000006">
    <property type="protein sequence ID" value="KIH76005.1"/>
    <property type="molecule type" value="Genomic_DNA"/>
</dbReference>
<evidence type="ECO:0000313" key="2">
    <source>
        <dbReference type="Proteomes" id="UP000035068"/>
    </source>
</evidence>
<dbReference type="RefSeq" id="WP_040100396.1">
    <property type="nucleotide sequence ID" value="NZ_JWJD01000006.1"/>
</dbReference>
<organism evidence="1 2">
    <name type="scientific">Geoalkalibacter ferrihydriticus DSM 17813</name>
    <dbReference type="NCBI Taxonomy" id="1121915"/>
    <lineage>
        <taxon>Bacteria</taxon>
        <taxon>Pseudomonadati</taxon>
        <taxon>Thermodesulfobacteriota</taxon>
        <taxon>Desulfuromonadia</taxon>
        <taxon>Desulfuromonadales</taxon>
        <taxon>Geoalkalibacteraceae</taxon>
        <taxon>Geoalkalibacter</taxon>
    </lineage>
</organism>
<keyword evidence="2" id="KW-1185">Reference proteome</keyword>
<dbReference type="AlphaFoldDB" id="A0A0C2HM01"/>
<sequence length="394" mass="43981">MASPDRFTVPTIAEVERIAALSDPIIRNLQITQCYHELSLAYAARSFPGANWCAFGTWASRQAGQTIRQDDLQHTLERLIRSKTLAAQAARHLADVAQRFGARLQRDEILRVVWELVDPAAILARMSAEVAKGNKKIFEEIAREFARFLSLEADGAPFSPATMETFCAALRAGDPPQGQDYLCSAFTHYAAELAASVGKERAELKLLANIEIGYHEQTRAQPEIAAALNATVIDSREFTDRLLAAAFPRGSLLVTGRKLLMGFTRRPTPLQRAIDVFLEAVRRELRQIITDKLMVLELPDGRLLRMGADLEEDFPPQLKELSNPELRALLVRIDPTPDSLRQTGATDWAVLEQRVHFIVDLFRALHETPELFQAPYTPQQVGALKQGLIPEGRL</sequence>
<accession>A0A0C2HM01</accession>
<gene>
    <name evidence="1" type="ORF">GFER_14025</name>
</gene>
<dbReference type="Proteomes" id="UP000035068">
    <property type="component" value="Unassembled WGS sequence"/>
</dbReference>
<name>A0A0C2HM01_9BACT</name>
<evidence type="ECO:0000313" key="1">
    <source>
        <dbReference type="EMBL" id="KIH76005.1"/>
    </source>
</evidence>
<comment type="caution">
    <text evidence="1">The sequence shown here is derived from an EMBL/GenBank/DDBJ whole genome shotgun (WGS) entry which is preliminary data.</text>
</comment>
<reference evidence="1 2" key="1">
    <citation type="submission" date="2014-12" db="EMBL/GenBank/DDBJ databases">
        <title>Genomes of Geoalkalibacter ferrihydriticus and Geoalkalibacter subterraneus, two haloalkaliphilic metal-reducing members of the Geobacteraceae.</title>
        <authorList>
            <person name="Badalamenti J.P."/>
            <person name="Torres C.I."/>
            <person name="Krajmalnik-Brown R."/>
            <person name="Bond D.R."/>
        </authorList>
    </citation>
    <scope>NUCLEOTIDE SEQUENCE [LARGE SCALE GENOMIC DNA]</scope>
    <source>
        <strain evidence="1 2">DSM 17813</strain>
    </source>
</reference>
<proteinExistence type="predicted"/>